<dbReference type="RefSeq" id="WP_367640816.1">
    <property type="nucleotide sequence ID" value="NZ_JBFNQN010000018.1"/>
</dbReference>
<proteinExistence type="predicted"/>
<gene>
    <name evidence="3" type="ORF">AB1207_22160</name>
</gene>
<dbReference type="SUPFAM" id="SSF52141">
    <property type="entry name" value="Uracil-DNA glycosylase-like"/>
    <property type="match status" value="1"/>
</dbReference>
<feature type="domain" description="Uracil-DNA glycosylase-like" evidence="2">
    <location>
        <begin position="91"/>
        <end position="233"/>
    </location>
</feature>
<name>A0ABV3PDP1_9ACTN</name>
<keyword evidence="4" id="KW-1185">Reference proteome</keyword>
<dbReference type="Proteomes" id="UP001555826">
    <property type="component" value="Unassembled WGS sequence"/>
</dbReference>
<evidence type="ECO:0000259" key="2">
    <source>
        <dbReference type="SMART" id="SM00986"/>
    </source>
</evidence>
<dbReference type="Gene3D" id="3.40.470.10">
    <property type="entry name" value="Uracil-DNA glycosylase-like domain"/>
    <property type="match status" value="1"/>
</dbReference>
<dbReference type="SMART" id="SM00986">
    <property type="entry name" value="UDG"/>
    <property type="match status" value="1"/>
</dbReference>
<evidence type="ECO:0000256" key="1">
    <source>
        <dbReference type="SAM" id="MobiDB-lite"/>
    </source>
</evidence>
<dbReference type="InterPro" id="IPR005122">
    <property type="entry name" value="Uracil-DNA_glycosylase-like"/>
</dbReference>
<feature type="region of interest" description="Disordered" evidence="1">
    <location>
        <begin position="1"/>
        <end position="24"/>
    </location>
</feature>
<reference evidence="3 4" key="1">
    <citation type="submission" date="2024-07" db="EMBL/GenBank/DDBJ databases">
        <authorList>
            <person name="Thanompreechachai J."/>
            <person name="Duangmal K."/>
        </authorList>
    </citation>
    <scope>NUCLEOTIDE SEQUENCE [LARGE SCALE GENOMIC DNA]</scope>
    <source>
        <strain evidence="3 4">KCTC 19886</strain>
    </source>
</reference>
<accession>A0ABV3PDP1</accession>
<sequence>MAPLQKRPARRSSAVPALPLNGLLDKTTNDAVDEAARSADAAVERTGDGSAHAGWSQRRQQLHAPHVATLNDLVRRWRDADPSRPVPWFDPADGGTAARIMLLLEAPGPRTMTSAGSGLCSEDNADPTNAVIRAQRQAAGLPRTSCVKWNALPWPIASPPKAAETAAAAEHLRQVLQLLPNLDLVITFGARALSVLGLASTLAEPTRALPVLAVPHPSQRNTHARYEALSRLQRAFVHAAGVVGHDEGVHPRTTRTDADSASGSRA</sequence>
<dbReference type="Pfam" id="PF03167">
    <property type="entry name" value="UDG"/>
    <property type="match status" value="1"/>
</dbReference>
<dbReference type="SMART" id="SM00987">
    <property type="entry name" value="UreE_C"/>
    <property type="match status" value="1"/>
</dbReference>
<feature type="compositionally biased region" description="Basic and acidic residues" evidence="1">
    <location>
        <begin position="245"/>
        <end position="258"/>
    </location>
</feature>
<feature type="region of interest" description="Disordered" evidence="1">
    <location>
        <begin position="245"/>
        <end position="266"/>
    </location>
</feature>
<comment type="caution">
    <text evidence="3">The sequence shown here is derived from an EMBL/GenBank/DDBJ whole genome shotgun (WGS) entry which is preliminary data.</text>
</comment>
<organism evidence="3 4">
    <name type="scientific">Kineococcus endophyticus</name>
    <dbReference type="NCBI Taxonomy" id="1181883"/>
    <lineage>
        <taxon>Bacteria</taxon>
        <taxon>Bacillati</taxon>
        <taxon>Actinomycetota</taxon>
        <taxon>Actinomycetes</taxon>
        <taxon>Kineosporiales</taxon>
        <taxon>Kineosporiaceae</taxon>
        <taxon>Kineococcus</taxon>
    </lineage>
</organism>
<dbReference type="EMBL" id="JBFNQN010000018">
    <property type="protein sequence ID" value="MEW9267458.1"/>
    <property type="molecule type" value="Genomic_DNA"/>
</dbReference>
<evidence type="ECO:0000313" key="4">
    <source>
        <dbReference type="Proteomes" id="UP001555826"/>
    </source>
</evidence>
<dbReference type="InterPro" id="IPR036895">
    <property type="entry name" value="Uracil-DNA_glycosylase-like_sf"/>
</dbReference>
<evidence type="ECO:0000313" key="3">
    <source>
        <dbReference type="EMBL" id="MEW9267458.1"/>
    </source>
</evidence>
<protein>
    <submittedName>
        <fullName evidence="3">Uracil-DNA glycosylase family protein</fullName>
    </submittedName>
</protein>